<dbReference type="PROSITE" id="PS50089">
    <property type="entry name" value="ZF_RING_2"/>
    <property type="match status" value="1"/>
</dbReference>
<dbReference type="GeneID" id="93642021"/>
<protein>
    <submittedName>
        <fullName evidence="1">Uncharacterized protein</fullName>
    </submittedName>
</protein>
<dbReference type="InterPro" id="IPR010696">
    <property type="entry name" value="DUF1272"/>
</dbReference>
<evidence type="ECO:0000313" key="1">
    <source>
        <dbReference type="EMBL" id="AJI22019.1"/>
    </source>
</evidence>
<proteinExistence type="predicted"/>
<dbReference type="InterPro" id="IPR001841">
    <property type="entry name" value="Znf_RING"/>
</dbReference>
<dbReference type="RefSeq" id="WP_016766371.1">
    <property type="nucleotide sequence ID" value="NZ_BCVB01000002.1"/>
</dbReference>
<dbReference type="Proteomes" id="UP000031829">
    <property type="component" value="Chromosome"/>
</dbReference>
<dbReference type="EMBL" id="CP009920">
    <property type="protein sequence ID" value="AJI22019.1"/>
    <property type="molecule type" value="Genomic_DNA"/>
</dbReference>
<gene>
    <name evidence="1" type="ORF">BG04_3990</name>
</gene>
<accession>A0A0B6AQB3</accession>
<organism evidence="1 2">
    <name type="scientific">Priestia megaterium (strain ATCC 14581 / DSM 32 / CCUG 1817 / JCM 2506 / NBRC 15308 / NCIMB 9376 / NCTC 10342 / NRRL B-14308 / VKM B-512 / Ford 19)</name>
    <name type="common">Bacillus megaterium</name>
    <dbReference type="NCBI Taxonomy" id="1348623"/>
    <lineage>
        <taxon>Bacteria</taxon>
        <taxon>Bacillati</taxon>
        <taxon>Bacillota</taxon>
        <taxon>Bacilli</taxon>
        <taxon>Bacillales</taxon>
        <taxon>Bacillaceae</taxon>
        <taxon>Priestia</taxon>
    </lineage>
</organism>
<name>A0A0B6AQB3_PRIM2</name>
<sequence>MALEMRNTCEKCNKKLHNSSVAYICTHECTFCDKCSENEMYICPNCGGELVKRPRGKEHSLSCSLSLS</sequence>
<dbReference type="KEGG" id="bmeg:BG04_3990"/>
<dbReference type="HOGENOM" id="CLU_179050_1_0_9"/>
<evidence type="ECO:0000313" key="2">
    <source>
        <dbReference type="Proteomes" id="UP000031829"/>
    </source>
</evidence>
<dbReference type="Pfam" id="PF06906">
    <property type="entry name" value="DUF1272"/>
    <property type="match status" value="1"/>
</dbReference>
<dbReference type="AlphaFoldDB" id="A0A0B6AQB3"/>
<reference evidence="1 2" key="1">
    <citation type="journal article" date="2015" name="Genome Announc.">
        <title>Complete genome sequences for 35 biothreat assay-relevant bacillus species.</title>
        <authorList>
            <person name="Johnson S.L."/>
            <person name="Daligault H.E."/>
            <person name="Davenport K.W."/>
            <person name="Jaissle J."/>
            <person name="Frey K.G."/>
            <person name="Ladner J.T."/>
            <person name="Broomall S.M."/>
            <person name="Bishop-Lilly K.A."/>
            <person name="Bruce D.C."/>
            <person name="Gibbons H.S."/>
            <person name="Coyne S.R."/>
            <person name="Lo C.C."/>
            <person name="Meincke L."/>
            <person name="Munk A.C."/>
            <person name="Koroleva G.I."/>
            <person name="Rosenzweig C.N."/>
            <person name="Palacios G.F."/>
            <person name="Redden C.L."/>
            <person name="Minogue T.D."/>
            <person name="Chain P.S."/>
        </authorList>
    </citation>
    <scope>NUCLEOTIDE SEQUENCE [LARGE SCALE GENOMIC DNA]</scope>
    <source>
        <strain evidence="2">ATCC 14581 / DSM 32 / JCM 2506 / NBRC 15308 / NCIMB 9376 / NCTC 10342 / NRRL B-14308 / VKM B-512</strain>
    </source>
</reference>